<keyword evidence="5" id="KW-1185">Reference proteome</keyword>
<keyword evidence="2" id="KW-0812">Transmembrane</keyword>
<dbReference type="InterPro" id="IPR007492">
    <property type="entry name" value="LytTR_DNA-bd_dom"/>
</dbReference>
<dbReference type="Proteomes" id="UP000781958">
    <property type="component" value="Unassembled WGS sequence"/>
</dbReference>
<proteinExistence type="predicted"/>
<feature type="region of interest" description="Disordered" evidence="1">
    <location>
        <begin position="1"/>
        <end position="20"/>
    </location>
</feature>
<evidence type="ECO:0000256" key="1">
    <source>
        <dbReference type="SAM" id="MobiDB-lite"/>
    </source>
</evidence>
<accession>A0ABS4SST9</accession>
<dbReference type="SMART" id="SM00850">
    <property type="entry name" value="LytTR"/>
    <property type="match status" value="1"/>
</dbReference>
<feature type="transmembrane region" description="Helical" evidence="2">
    <location>
        <begin position="35"/>
        <end position="52"/>
    </location>
</feature>
<feature type="domain" description="HTH LytTR-type" evidence="3">
    <location>
        <begin position="207"/>
        <end position="297"/>
    </location>
</feature>
<evidence type="ECO:0000259" key="3">
    <source>
        <dbReference type="PROSITE" id="PS50930"/>
    </source>
</evidence>
<sequence length="302" mass="32596">MLFTMREAPGPDGPDSLQSGRPSLPFRSRMLRQRLPVFLATVAVLTVLGPFGTFRELTLAERLAYWGGLIGFGSLAFELLTHAALRLLKDRAKAWRSMLAGVAAGTVLLVTLVVALLEWSVRGHDFLHPLGLAELMVYVTVVTALASAAPLWLELHGRGLLAPSAPAAATPPPHTPMAPQASPQMSPQASPRSEPAFFARLPAKLGRDLLALEMEDHYVRVHTAEGSDLILMRLRDAIAELSGLDGRQVHRSYWVAAAAVSGVERKPDGKLTLVLRNELRVPVSRSYAANVRAAGWAEKTGG</sequence>
<dbReference type="InterPro" id="IPR046947">
    <property type="entry name" value="LytR-like"/>
</dbReference>
<name>A0ABS4SST9_9PROT</name>
<evidence type="ECO:0000313" key="5">
    <source>
        <dbReference type="Proteomes" id="UP000781958"/>
    </source>
</evidence>
<evidence type="ECO:0000256" key="2">
    <source>
        <dbReference type="SAM" id="Phobius"/>
    </source>
</evidence>
<keyword evidence="2" id="KW-0472">Membrane</keyword>
<feature type="transmembrane region" description="Helical" evidence="2">
    <location>
        <begin position="64"/>
        <end position="85"/>
    </location>
</feature>
<dbReference type="Pfam" id="PF04397">
    <property type="entry name" value="LytTR"/>
    <property type="match status" value="1"/>
</dbReference>
<keyword evidence="2" id="KW-1133">Transmembrane helix</keyword>
<feature type="transmembrane region" description="Helical" evidence="2">
    <location>
        <begin position="135"/>
        <end position="153"/>
    </location>
</feature>
<feature type="transmembrane region" description="Helical" evidence="2">
    <location>
        <begin position="97"/>
        <end position="115"/>
    </location>
</feature>
<dbReference type="EMBL" id="JAGINP010000023">
    <property type="protein sequence ID" value="MBP2295626.1"/>
    <property type="molecule type" value="Genomic_DNA"/>
</dbReference>
<dbReference type="PANTHER" id="PTHR37299:SF1">
    <property type="entry name" value="STAGE 0 SPORULATION PROTEIN A HOMOLOG"/>
    <property type="match status" value="1"/>
</dbReference>
<dbReference type="PROSITE" id="PS50930">
    <property type="entry name" value="HTH_LYTTR"/>
    <property type="match status" value="1"/>
</dbReference>
<protein>
    <recommendedName>
        <fullName evidence="3">HTH LytTR-type domain-containing protein</fullName>
    </recommendedName>
</protein>
<organism evidence="4 5">
    <name type="scientific">Azospirillum rugosum</name>
    <dbReference type="NCBI Taxonomy" id="416170"/>
    <lineage>
        <taxon>Bacteria</taxon>
        <taxon>Pseudomonadati</taxon>
        <taxon>Pseudomonadota</taxon>
        <taxon>Alphaproteobacteria</taxon>
        <taxon>Rhodospirillales</taxon>
        <taxon>Azospirillaceae</taxon>
        <taxon>Azospirillum</taxon>
    </lineage>
</organism>
<comment type="caution">
    <text evidence="4">The sequence shown here is derived from an EMBL/GenBank/DDBJ whole genome shotgun (WGS) entry which is preliminary data.</text>
</comment>
<dbReference type="Gene3D" id="2.40.50.1020">
    <property type="entry name" value="LytTr DNA-binding domain"/>
    <property type="match status" value="1"/>
</dbReference>
<evidence type="ECO:0000313" key="4">
    <source>
        <dbReference type="EMBL" id="MBP2295626.1"/>
    </source>
</evidence>
<gene>
    <name evidence="4" type="ORF">J2851_005437</name>
</gene>
<dbReference type="RefSeq" id="WP_246500956.1">
    <property type="nucleotide sequence ID" value="NZ_JAGINP010000023.1"/>
</dbReference>
<dbReference type="PANTHER" id="PTHR37299">
    <property type="entry name" value="TRANSCRIPTIONAL REGULATOR-RELATED"/>
    <property type="match status" value="1"/>
</dbReference>
<reference evidence="4 5" key="1">
    <citation type="submission" date="2021-03" db="EMBL/GenBank/DDBJ databases">
        <title>Genomic Encyclopedia of Type Strains, Phase III (KMG-III): the genomes of soil and plant-associated and newly described type strains.</title>
        <authorList>
            <person name="Whitman W."/>
        </authorList>
    </citation>
    <scope>NUCLEOTIDE SEQUENCE [LARGE SCALE GENOMIC DNA]</scope>
    <source>
        <strain evidence="4 5">IMMIB AFH-6</strain>
    </source>
</reference>
<feature type="region of interest" description="Disordered" evidence="1">
    <location>
        <begin position="164"/>
        <end position="189"/>
    </location>
</feature>